<dbReference type="PANTHER" id="PTHR11365:SF23">
    <property type="entry name" value="HYPOTHETICAL 5-OXOPROLINASE (EUROFUNG)-RELATED"/>
    <property type="match status" value="1"/>
</dbReference>
<dbReference type="Pfam" id="PF01968">
    <property type="entry name" value="Hydantoinase_A"/>
    <property type="match status" value="1"/>
</dbReference>
<dbReference type="EMBL" id="AAMT01000007">
    <property type="protein sequence ID" value="EAQ12823.1"/>
    <property type="molecule type" value="Genomic_DNA"/>
</dbReference>
<dbReference type="PANTHER" id="PTHR11365">
    <property type="entry name" value="5-OXOPROLINASE RELATED"/>
    <property type="match status" value="1"/>
</dbReference>
<dbReference type="AlphaFoldDB" id="A3VG47"/>
<keyword evidence="5" id="KW-1185">Reference proteome</keyword>
<accession>A3VG47</accession>
<name>A3VG47_9RHOB</name>
<dbReference type="eggNOG" id="COG0145">
    <property type="taxonomic scope" value="Bacteria"/>
</dbReference>
<dbReference type="Proteomes" id="UP000002931">
    <property type="component" value="Unassembled WGS sequence"/>
</dbReference>
<evidence type="ECO:0000259" key="2">
    <source>
        <dbReference type="Pfam" id="PF05378"/>
    </source>
</evidence>
<reference evidence="4 5" key="1">
    <citation type="journal article" date="2010" name="J. Bacteriol.">
        <title>Genome sequences of Pelagibaca bermudensis HTCC2601T and Maritimibacter alkaliphilus HTCC2654T, the type strains of two marine Roseobacter genera.</title>
        <authorList>
            <person name="Thrash J.C."/>
            <person name="Cho J.C."/>
            <person name="Ferriera S."/>
            <person name="Johnson J."/>
            <person name="Vergin K.L."/>
            <person name="Giovannoni S.J."/>
        </authorList>
    </citation>
    <scope>NUCLEOTIDE SEQUENCE [LARGE SCALE GENOMIC DNA]</scope>
    <source>
        <strain evidence="4 5">HTCC2654</strain>
    </source>
</reference>
<proteinExistence type="predicted"/>
<protein>
    <submittedName>
        <fullName evidence="4">N-methylhydantoinase A</fullName>
    </submittedName>
</protein>
<evidence type="ECO:0000313" key="5">
    <source>
        <dbReference type="Proteomes" id="UP000002931"/>
    </source>
</evidence>
<dbReference type="InterPro" id="IPR045079">
    <property type="entry name" value="Oxoprolinase-like"/>
</dbReference>
<dbReference type="RefSeq" id="WP_008330022.1">
    <property type="nucleotide sequence ID" value="NZ_CH902578.1"/>
</dbReference>
<dbReference type="OrthoDB" id="9759608at2"/>
<dbReference type="InterPro" id="IPR008040">
    <property type="entry name" value="Hydant_A_N"/>
</dbReference>
<dbReference type="STRING" id="314271.RB2654_06924"/>
<evidence type="ECO:0000259" key="3">
    <source>
        <dbReference type="Pfam" id="PF19278"/>
    </source>
</evidence>
<organism evidence="4 5">
    <name type="scientific">Maritimibacter alkaliphilus HTCC2654</name>
    <dbReference type="NCBI Taxonomy" id="314271"/>
    <lineage>
        <taxon>Bacteria</taxon>
        <taxon>Pseudomonadati</taxon>
        <taxon>Pseudomonadota</taxon>
        <taxon>Alphaproteobacteria</taxon>
        <taxon>Rhodobacterales</taxon>
        <taxon>Roseobacteraceae</taxon>
        <taxon>Maritimibacter</taxon>
    </lineage>
</organism>
<sequence>MSTDYRIAVDIGGTFVDAVELDMATGAFRFEKAPTTPAAPAEGVLDAVGRLRESLSDVSMFIHGTTLGLNAVLERRGAKTGIITNDGFRDIFLVGRGNVPDAHMYDFQYQRPESLVPRRRIAGVVGRLDYKGREITPLDEDGVREAARLLVQDHGVEAIAVAYLFSFRNPAHEQRSAEIIRAMYPQVKVSVSSDITREHREYERTSTTVLDAYIRPIFERYIDELRAALSTRDFEGRFAIMRSGGGAMSAQAAKTSPTQTVLSGPAGGLVGGALIAEILERPDLVTFDVGGTSLDVCLIEGAVPQIAHEAALENLPLLIPTYDIRTIGAGGGSIAAMEAGLLKVGPRSASAVPGPICYRRGGTEPTVTDAALVLGYMDPESFLGGRMTLDADGAREGIEAQIAGPLGLDATQAAARIYDVMVAKNIGAVRQLTVERGRDPADFSLLAFGGAGPLIAPLVAREMGLAECIVPLLPSGFSAWGMLGADIVDDFAQTDLTVLGQGDLSTVADKFAQMEAEAAASLEAQGVGAGDALMERQLELRYLGQEHALTLTVGATLDEADLTARFADAHRALYGHAMESPVQVLTTRVRGIGRTRKPTMVKADAPATSPAMPAPTATRPAYCFARREMVDFAVYARDTLPAFAAFHGPALVDEGTSVTVIHSDQAVEVNAYGHLVITQEGDAA</sequence>
<dbReference type="HOGENOM" id="CLU_002157_1_2_5"/>
<dbReference type="GO" id="GO:0017168">
    <property type="term" value="F:5-oxoprolinase (ATP-hydrolyzing) activity"/>
    <property type="evidence" value="ECO:0007669"/>
    <property type="project" value="TreeGrafter"/>
</dbReference>
<dbReference type="GO" id="GO:0006749">
    <property type="term" value="P:glutathione metabolic process"/>
    <property type="evidence" value="ECO:0007669"/>
    <property type="project" value="TreeGrafter"/>
</dbReference>
<evidence type="ECO:0000313" key="4">
    <source>
        <dbReference type="EMBL" id="EAQ12823.1"/>
    </source>
</evidence>
<feature type="domain" description="Hydantoinase/oxoprolinase N-terminal" evidence="2">
    <location>
        <begin position="6"/>
        <end position="183"/>
    </location>
</feature>
<feature type="domain" description="Hydantoinase A/oxoprolinase" evidence="1">
    <location>
        <begin position="204"/>
        <end position="489"/>
    </location>
</feature>
<gene>
    <name evidence="4" type="ORF">RB2654_06924</name>
</gene>
<dbReference type="Pfam" id="PF05378">
    <property type="entry name" value="Hydant_A_N"/>
    <property type="match status" value="1"/>
</dbReference>
<comment type="caution">
    <text evidence="4">The sequence shown here is derived from an EMBL/GenBank/DDBJ whole genome shotgun (WGS) entry which is preliminary data.</text>
</comment>
<dbReference type="InterPro" id="IPR002821">
    <property type="entry name" value="Hydantoinase_A"/>
</dbReference>
<feature type="domain" description="Acetophenone carboxylase-like C-terminal" evidence="3">
    <location>
        <begin position="506"/>
        <end position="671"/>
    </location>
</feature>
<dbReference type="Pfam" id="PF19278">
    <property type="entry name" value="Hydant_A_C"/>
    <property type="match status" value="1"/>
</dbReference>
<dbReference type="InterPro" id="IPR049517">
    <property type="entry name" value="ACX-like_C"/>
</dbReference>
<evidence type="ECO:0000259" key="1">
    <source>
        <dbReference type="Pfam" id="PF01968"/>
    </source>
</evidence>
<dbReference type="GO" id="GO:0005829">
    <property type="term" value="C:cytosol"/>
    <property type="evidence" value="ECO:0007669"/>
    <property type="project" value="TreeGrafter"/>
</dbReference>